<dbReference type="InterPro" id="IPR019206">
    <property type="entry name" value="DUF2085_TM"/>
</dbReference>
<dbReference type="AlphaFoldDB" id="A0A9D1THS8"/>
<gene>
    <name evidence="2" type="ORF">H9746_05670</name>
</gene>
<sequence>MKYKIYKYLPVIFGCHCRDDRSFYYKGEKFPICARCTGELIGILLAFVTFFFFRLNIKLSLIIMIPMLLDGFIQLLTSYESTNFRRVITGFLFGFGLYTLFAYSNIFVFNFGYNLVR</sequence>
<dbReference type="Pfam" id="PF09858">
    <property type="entry name" value="DUF2085"/>
    <property type="match status" value="1"/>
</dbReference>
<dbReference type="EMBL" id="DXIE01000033">
    <property type="protein sequence ID" value="HIV62309.1"/>
    <property type="molecule type" value="Genomic_DNA"/>
</dbReference>
<name>A0A9D1THS8_9FIRM</name>
<feature type="transmembrane region" description="Helical" evidence="1">
    <location>
        <begin position="32"/>
        <end position="53"/>
    </location>
</feature>
<keyword evidence="1" id="KW-1133">Transmembrane helix</keyword>
<proteinExistence type="predicted"/>
<protein>
    <submittedName>
        <fullName evidence="2">DUF2085 domain-containing protein</fullName>
    </submittedName>
</protein>
<feature type="transmembrane region" description="Helical" evidence="1">
    <location>
        <begin position="59"/>
        <end position="79"/>
    </location>
</feature>
<comment type="caution">
    <text evidence="2">The sequence shown here is derived from an EMBL/GenBank/DDBJ whole genome shotgun (WGS) entry which is preliminary data.</text>
</comment>
<reference evidence="2" key="1">
    <citation type="journal article" date="2021" name="PeerJ">
        <title>Extensive microbial diversity within the chicken gut microbiome revealed by metagenomics and culture.</title>
        <authorList>
            <person name="Gilroy R."/>
            <person name="Ravi A."/>
            <person name="Getino M."/>
            <person name="Pursley I."/>
            <person name="Horton D.L."/>
            <person name="Alikhan N.F."/>
            <person name="Baker D."/>
            <person name="Gharbi K."/>
            <person name="Hall N."/>
            <person name="Watson M."/>
            <person name="Adriaenssens E.M."/>
            <person name="Foster-Nyarko E."/>
            <person name="Jarju S."/>
            <person name="Secka A."/>
            <person name="Antonio M."/>
            <person name="Oren A."/>
            <person name="Chaudhuri R.R."/>
            <person name="La Ragione R."/>
            <person name="Hildebrand F."/>
            <person name="Pallen M.J."/>
        </authorList>
    </citation>
    <scope>NUCLEOTIDE SEQUENCE</scope>
    <source>
        <strain evidence="2">CHK193-4272</strain>
    </source>
</reference>
<evidence type="ECO:0000313" key="3">
    <source>
        <dbReference type="Proteomes" id="UP000886808"/>
    </source>
</evidence>
<evidence type="ECO:0000256" key="1">
    <source>
        <dbReference type="SAM" id="Phobius"/>
    </source>
</evidence>
<dbReference type="Proteomes" id="UP000886808">
    <property type="component" value="Unassembled WGS sequence"/>
</dbReference>
<accession>A0A9D1THS8</accession>
<organism evidence="2 3">
    <name type="scientific">Candidatus Butyricicoccus avistercoris</name>
    <dbReference type="NCBI Taxonomy" id="2838518"/>
    <lineage>
        <taxon>Bacteria</taxon>
        <taxon>Bacillati</taxon>
        <taxon>Bacillota</taxon>
        <taxon>Clostridia</taxon>
        <taxon>Eubacteriales</taxon>
        <taxon>Butyricicoccaceae</taxon>
        <taxon>Butyricicoccus</taxon>
    </lineage>
</organism>
<feature type="transmembrane region" description="Helical" evidence="1">
    <location>
        <begin position="91"/>
        <end position="113"/>
    </location>
</feature>
<keyword evidence="1" id="KW-0472">Membrane</keyword>
<evidence type="ECO:0000313" key="2">
    <source>
        <dbReference type="EMBL" id="HIV62309.1"/>
    </source>
</evidence>
<reference evidence="2" key="2">
    <citation type="submission" date="2021-04" db="EMBL/GenBank/DDBJ databases">
        <authorList>
            <person name="Gilroy R."/>
        </authorList>
    </citation>
    <scope>NUCLEOTIDE SEQUENCE</scope>
    <source>
        <strain evidence="2">CHK193-4272</strain>
    </source>
</reference>
<keyword evidence="1" id="KW-0812">Transmembrane</keyword>